<evidence type="ECO:0000313" key="2">
    <source>
        <dbReference type="EMBL" id="SMR04979.1"/>
    </source>
</evidence>
<dbReference type="EMBL" id="LT853885">
    <property type="protein sequence ID" value="SMR04979.1"/>
    <property type="molecule type" value="Genomic_DNA"/>
</dbReference>
<reference evidence="1 3" key="1">
    <citation type="submission" date="2017-05" db="EMBL/GenBank/DDBJ databases">
        <authorList>
            <person name="Blom J."/>
        </authorList>
    </citation>
    <scope>NUCLEOTIDE SEQUENCE [LARGE SCALE GENOMIC DNA]</scope>
    <source>
        <strain evidence="1">PD885</strain>
    </source>
</reference>
<dbReference type="AlphaFoldDB" id="A0A1Y6HN78"/>
<gene>
    <name evidence="2" type="ORF">PD5205_03707</name>
    <name evidence="1" type="ORF">PD885_00287</name>
</gene>
<name>A0A1Y6HN78_9XANT</name>
<evidence type="ECO:0000313" key="1">
    <source>
        <dbReference type="EMBL" id="SMQ97559.1"/>
    </source>
</evidence>
<organism evidence="2 4">
    <name type="scientific">Xanthomonas fragariae</name>
    <dbReference type="NCBI Taxonomy" id="48664"/>
    <lineage>
        <taxon>Bacteria</taxon>
        <taxon>Pseudomonadati</taxon>
        <taxon>Pseudomonadota</taxon>
        <taxon>Gammaproteobacteria</taxon>
        <taxon>Lysobacterales</taxon>
        <taxon>Lysobacteraceae</taxon>
        <taxon>Xanthomonas</taxon>
    </lineage>
</organism>
<evidence type="ECO:0000313" key="4">
    <source>
        <dbReference type="Proteomes" id="UP000195953"/>
    </source>
</evidence>
<accession>A0A1Y6HN78</accession>
<keyword evidence="3" id="KW-1185">Reference proteome</keyword>
<dbReference type="EMBL" id="LT853882">
    <property type="protein sequence ID" value="SMQ97559.1"/>
    <property type="molecule type" value="Genomic_DNA"/>
</dbReference>
<reference evidence="2 4" key="2">
    <citation type="submission" date="2017-05" db="EMBL/GenBank/DDBJ databases">
        <authorList>
            <person name="Song R."/>
            <person name="Chenine A.L."/>
            <person name="Ruprecht R.M."/>
        </authorList>
    </citation>
    <scope>NUCLEOTIDE SEQUENCE [LARGE SCALE GENOMIC DNA]</scope>
    <source>
        <strain evidence="2">PD5205</strain>
    </source>
</reference>
<protein>
    <submittedName>
        <fullName evidence="2">Uncharacterized protein</fullName>
    </submittedName>
</protein>
<dbReference type="Proteomes" id="UP000195953">
    <property type="component" value="Chromosome 1"/>
</dbReference>
<dbReference type="Proteomes" id="UP000195877">
    <property type="component" value="Chromosome 1"/>
</dbReference>
<sequence length="51" mass="5736">MDGQGGALLAKGVMPGRAVRRHLRTPARKRRWIARISTSPSKPQLNLFRIL</sequence>
<evidence type="ECO:0000313" key="3">
    <source>
        <dbReference type="Proteomes" id="UP000195877"/>
    </source>
</evidence>
<proteinExistence type="predicted"/>